<evidence type="ECO:0000313" key="2">
    <source>
        <dbReference type="Proteomes" id="UP001153148"/>
    </source>
</evidence>
<proteinExistence type="predicted"/>
<dbReference type="EMBL" id="CAJPIN010035851">
    <property type="protein sequence ID" value="CAG2064645.1"/>
    <property type="molecule type" value="Genomic_DNA"/>
</dbReference>
<sequence length="166" mass="18873">MKKLYHLLGTIDDNATKAFIELQKHQLALRSLQAELPPLTLGPVTKDEHVHSQHDYILNNKTPDHSIQTSMFTAQDSGEPNNLVTQRVRRCVAEWMELHRRPKSAERDKDIVNKTIVLAKFLPEPVKAQEFLTKFSSHLFGDNMLLTGMETIVRPDVACKECAEAT</sequence>
<feature type="non-terminal residue" evidence="1">
    <location>
        <position position="166"/>
    </location>
</feature>
<accession>A0ABN7PGS6</accession>
<keyword evidence="2" id="KW-1185">Reference proteome</keyword>
<evidence type="ECO:0000313" key="1">
    <source>
        <dbReference type="EMBL" id="CAG2064645.1"/>
    </source>
</evidence>
<dbReference type="Proteomes" id="UP001153148">
    <property type="component" value="Unassembled WGS sequence"/>
</dbReference>
<protein>
    <submittedName>
        <fullName evidence="1">Uncharacterized protein</fullName>
    </submittedName>
</protein>
<reference evidence="1" key="1">
    <citation type="submission" date="2021-03" db="EMBL/GenBank/DDBJ databases">
        <authorList>
            <person name="Tran Van P."/>
        </authorList>
    </citation>
    <scope>NUCLEOTIDE SEQUENCE</scope>
</reference>
<name>A0ABN7PGS6_TIMPD</name>
<organism evidence="1 2">
    <name type="scientific">Timema podura</name>
    <name type="common">Walking stick</name>
    <dbReference type="NCBI Taxonomy" id="61482"/>
    <lineage>
        <taxon>Eukaryota</taxon>
        <taxon>Metazoa</taxon>
        <taxon>Ecdysozoa</taxon>
        <taxon>Arthropoda</taxon>
        <taxon>Hexapoda</taxon>
        <taxon>Insecta</taxon>
        <taxon>Pterygota</taxon>
        <taxon>Neoptera</taxon>
        <taxon>Polyneoptera</taxon>
        <taxon>Phasmatodea</taxon>
        <taxon>Timematodea</taxon>
        <taxon>Timematoidea</taxon>
        <taxon>Timematidae</taxon>
        <taxon>Timema</taxon>
    </lineage>
</organism>
<comment type="caution">
    <text evidence="1">The sequence shown here is derived from an EMBL/GenBank/DDBJ whole genome shotgun (WGS) entry which is preliminary data.</text>
</comment>
<gene>
    <name evidence="1" type="ORF">TPAB3V08_LOCUS11590</name>
</gene>